<dbReference type="Proteomes" id="UP000593892">
    <property type="component" value="Chromosome"/>
</dbReference>
<organism evidence="2 3">
    <name type="scientific">Paludibaculum fermentans</name>
    <dbReference type="NCBI Taxonomy" id="1473598"/>
    <lineage>
        <taxon>Bacteria</taxon>
        <taxon>Pseudomonadati</taxon>
        <taxon>Acidobacteriota</taxon>
        <taxon>Terriglobia</taxon>
        <taxon>Bryobacterales</taxon>
        <taxon>Bryobacteraceae</taxon>
        <taxon>Paludibaculum</taxon>
    </lineage>
</organism>
<keyword evidence="3" id="KW-1185">Reference proteome</keyword>
<keyword evidence="1" id="KW-0732">Signal</keyword>
<dbReference type="EMBL" id="CP063849">
    <property type="protein sequence ID" value="QOY88586.1"/>
    <property type="molecule type" value="Genomic_DNA"/>
</dbReference>
<dbReference type="KEGG" id="pfer:IRI77_01085"/>
<evidence type="ECO:0000256" key="1">
    <source>
        <dbReference type="SAM" id="SignalP"/>
    </source>
</evidence>
<reference evidence="2 3" key="1">
    <citation type="submission" date="2020-10" db="EMBL/GenBank/DDBJ databases">
        <title>Complete genome sequence of Paludibaculum fermentans P105T, a facultatively anaerobic acidobacterium capable of dissimilatory Fe(III) reduction.</title>
        <authorList>
            <person name="Dedysh S.N."/>
            <person name="Beletsky A.V."/>
            <person name="Kulichevskaya I.S."/>
            <person name="Mardanov A.V."/>
            <person name="Ravin N.V."/>
        </authorList>
    </citation>
    <scope>NUCLEOTIDE SEQUENCE [LARGE SCALE GENOMIC DNA]</scope>
    <source>
        <strain evidence="2 3">P105</strain>
    </source>
</reference>
<dbReference type="RefSeq" id="WP_194450248.1">
    <property type="nucleotide sequence ID" value="NZ_CP063849.1"/>
</dbReference>
<evidence type="ECO:0000313" key="3">
    <source>
        <dbReference type="Proteomes" id="UP000593892"/>
    </source>
</evidence>
<proteinExistence type="predicted"/>
<evidence type="ECO:0000313" key="2">
    <source>
        <dbReference type="EMBL" id="QOY88586.1"/>
    </source>
</evidence>
<name>A0A7S7NRW9_PALFE</name>
<feature type="chain" id="PRO_5032431167" description="DUF4412 domain-containing protein" evidence="1">
    <location>
        <begin position="22"/>
        <end position="245"/>
    </location>
</feature>
<protein>
    <recommendedName>
        <fullName evidence="4">DUF4412 domain-containing protein</fullName>
    </recommendedName>
</protein>
<accession>A0A7S7NRW9</accession>
<gene>
    <name evidence="2" type="ORF">IRI77_01085</name>
</gene>
<sequence>MRAILAVVSLAAIATAMIYTADPGAAVRREPGAYYAKIIEQRAGESRTSFWARRGDGWLAHTTSKESRELLSGTGTVIIVSDQVKARSTFDRVARGISPFATPESNCMLKSNGLPASGKLAGETRIQGQRVLMLQELRGPRVRWTDWAAPELGCLVLQSTGEIRKTPDEPWQLALLLKTEEVQAGTYPDWLFALPADYREMSPGQVVALITNGQGGSSDALRSVDSSYYANPARLNDGVRQPEAK</sequence>
<dbReference type="AlphaFoldDB" id="A0A7S7NRW9"/>
<evidence type="ECO:0008006" key="4">
    <source>
        <dbReference type="Google" id="ProtNLM"/>
    </source>
</evidence>
<feature type="signal peptide" evidence="1">
    <location>
        <begin position="1"/>
        <end position="21"/>
    </location>
</feature>